<feature type="transmembrane region" description="Helical" evidence="1">
    <location>
        <begin position="6"/>
        <end position="24"/>
    </location>
</feature>
<dbReference type="SMART" id="SM00450">
    <property type="entry name" value="RHOD"/>
    <property type="match status" value="1"/>
</dbReference>
<keyword evidence="1" id="KW-1133">Transmembrane helix</keyword>
<evidence type="ECO:0000256" key="1">
    <source>
        <dbReference type="SAM" id="Phobius"/>
    </source>
</evidence>
<dbReference type="PANTHER" id="PTHR43031:SF18">
    <property type="entry name" value="RHODANESE-RELATED SULFURTRANSFERASES"/>
    <property type="match status" value="1"/>
</dbReference>
<evidence type="ECO:0000259" key="2">
    <source>
        <dbReference type="PROSITE" id="PS50206"/>
    </source>
</evidence>
<dbReference type="PATRIC" id="fig|119224.3.peg.399"/>
<dbReference type="InterPro" id="IPR050229">
    <property type="entry name" value="GlpE_sulfurtransferase"/>
</dbReference>
<keyword evidence="1" id="KW-0812">Transmembrane</keyword>
<dbReference type="PROSITE" id="PS50206">
    <property type="entry name" value="RHODANESE_3"/>
    <property type="match status" value="1"/>
</dbReference>
<dbReference type="InterPro" id="IPR036873">
    <property type="entry name" value="Rhodanese-like_dom_sf"/>
</dbReference>
<accession>A0A0P6S5Q6</accession>
<gene>
    <name evidence="3" type="ORF">AKK44_04340</name>
</gene>
<dbReference type="Gene3D" id="3.40.250.10">
    <property type="entry name" value="Rhodanese-like domain"/>
    <property type="match status" value="1"/>
</dbReference>
<dbReference type="InterPro" id="IPR001763">
    <property type="entry name" value="Rhodanese-like_dom"/>
</dbReference>
<evidence type="ECO:0000313" key="3">
    <source>
        <dbReference type="EMBL" id="KPJ22470.1"/>
    </source>
</evidence>
<protein>
    <submittedName>
        <fullName evidence="3">NADH dehydrogenase</fullName>
    </submittedName>
</protein>
<sequence>MSPLTVIGWALIVAIIAYYIWNYFTFKKMAKQIDNDTFKELMRKGQVIDLREPSAFQNKHILGARNFPPQQFAASITALRKDKPVLLYENMQPQYRIKATKRLRKAGFTDIYILKDGLDYWDGKVK</sequence>
<dbReference type="STRING" id="119224.AKK44_04340"/>
<dbReference type="Proteomes" id="UP000049578">
    <property type="component" value="Unassembled WGS sequence"/>
</dbReference>
<evidence type="ECO:0000313" key="4">
    <source>
        <dbReference type="Proteomes" id="UP000049578"/>
    </source>
</evidence>
<dbReference type="CDD" id="cd00158">
    <property type="entry name" value="RHOD"/>
    <property type="match status" value="1"/>
</dbReference>
<organism evidence="3 4">
    <name type="scientific">Streptococcus phocae</name>
    <dbReference type="NCBI Taxonomy" id="119224"/>
    <lineage>
        <taxon>Bacteria</taxon>
        <taxon>Bacillati</taxon>
        <taxon>Bacillota</taxon>
        <taxon>Bacilli</taxon>
        <taxon>Lactobacillales</taxon>
        <taxon>Streptococcaceae</taxon>
        <taxon>Streptococcus</taxon>
    </lineage>
</organism>
<name>A0A0P6S5Q6_9STRE</name>
<keyword evidence="4" id="KW-1185">Reference proteome</keyword>
<dbReference type="PANTHER" id="PTHR43031">
    <property type="entry name" value="FAD-DEPENDENT OXIDOREDUCTASE"/>
    <property type="match status" value="1"/>
</dbReference>
<dbReference type="AlphaFoldDB" id="A0A0P6S5Q6"/>
<reference evidence="3 4" key="1">
    <citation type="submission" date="2015-08" db="EMBL/GenBank/DDBJ databases">
        <title>Genome sequence of Streptococcus phocae subsp. phocae ATCC 51973T isolated from liver specimen obtained from seal.</title>
        <authorList>
            <person name="Avendano-Herrera R."/>
        </authorList>
    </citation>
    <scope>NUCLEOTIDE SEQUENCE [LARGE SCALE GENOMIC DNA]</scope>
    <source>
        <strain evidence="3 4">ATCC 51973</strain>
    </source>
</reference>
<dbReference type="EMBL" id="LHQM01000013">
    <property type="protein sequence ID" value="KPJ22470.1"/>
    <property type="molecule type" value="Genomic_DNA"/>
</dbReference>
<keyword evidence="1" id="KW-0472">Membrane</keyword>
<feature type="domain" description="Rhodanese" evidence="2">
    <location>
        <begin position="41"/>
        <end position="126"/>
    </location>
</feature>
<dbReference type="RefSeq" id="WP_054278674.1">
    <property type="nucleotide sequence ID" value="NZ_LHQM01000013.1"/>
</dbReference>
<proteinExistence type="predicted"/>
<dbReference type="SUPFAM" id="SSF52821">
    <property type="entry name" value="Rhodanese/Cell cycle control phosphatase"/>
    <property type="match status" value="1"/>
</dbReference>
<comment type="caution">
    <text evidence="3">The sequence shown here is derived from an EMBL/GenBank/DDBJ whole genome shotgun (WGS) entry which is preliminary data.</text>
</comment>
<dbReference type="Pfam" id="PF00581">
    <property type="entry name" value="Rhodanese"/>
    <property type="match status" value="1"/>
</dbReference>